<reference evidence="3" key="1">
    <citation type="submission" date="2024-02" db="UniProtKB">
        <authorList>
            <consortium name="WormBaseParasite"/>
        </authorList>
    </citation>
    <scope>IDENTIFICATION</scope>
</reference>
<dbReference type="InterPro" id="IPR043144">
    <property type="entry name" value="Mal/L-sulf/L-lact_DH-like_ah"/>
</dbReference>
<dbReference type="InterPro" id="IPR043143">
    <property type="entry name" value="Mal/L-sulf/L-lact_DH-like_NADP"/>
</dbReference>
<dbReference type="Pfam" id="PF02615">
    <property type="entry name" value="Ldh_2"/>
    <property type="match status" value="1"/>
</dbReference>
<dbReference type="Proteomes" id="UP000035681">
    <property type="component" value="Unplaced"/>
</dbReference>
<dbReference type="WBParaSite" id="TCONS_00004051.p1">
    <property type="protein sequence ID" value="TCONS_00004051.p1"/>
    <property type="gene ID" value="XLOC_000966"/>
</dbReference>
<dbReference type="PANTHER" id="PTHR11091">
    <property type="entry name" value="OXIDOREDUCTASE-RELATED"/>
    <property type="match status" value="1"/>
</dbReference>
<proteinExistence type="predicted"/>
<dbReference type="SUPFAM" id="SSF89733">
    <property type="entry name" value="L-sulfolactate dehydrogenase-like"/>
    <property type="match status" value="1"/>
</dbReference>
<keyword evidence="2" id="KW-1185">Reference proteome</keyword>
<organism evidence="2 3">
    <name type="scientific">Strongyloides stercoralis</name>
    <name type="common">Threadworm</name>
    <dbReference type="NCBI Taxonomy" id="6248"/>
    <lineage>
        <taxon>Eukaryota</taxon>
        <taxon>Metazoa</taxon>
        <taxon>Ecdysozoa</taxon>
        <taxon>Nematoda</taxon>
        <taxon>Chromadorea</taxon>
        <taxon>Rhabditida</taxon>
        <taxon>Tylenchina</taxon>
        <taxon>Panagrolaimomorpha</taxon>
        <taxon>Strongyloidoidea</taxon>
        <taxon>Strongyloididae</taxon>
        <taxon>Strongyloides</taxon>
    </lineage>
</organism>
<evidence type="ECO:0000256" key="1">
    <source>
        <dbReference type="ARBA" id="ARBA00023002"/>
    </source>
</evidence>
<dbReference type="AlphaFoldDB" id="A0AAF5CZ05"/>
<protein>
    <submittedName>
        <fullName evidence="3">Malate dehydrogenase</fullName>
    </submittedName>
</protein>
<dbReference type="GO" id="GO:0016491">
    <property type="term" value="F:oxidoreductase activity"/>
    <property type="evidence" value="ECO:0007669"/>
    <property type="project" value="UniProtKB-KW"/>
</dbReference>
<dbReference type="PANTHER" id="PTHR11091:SF4">
    <property type="entry name" value="MALATE DEHYDROGENASE"/>
    <property type="match status" value="1"/>
</dbReference>
<evidence type="ECO:0000313" key="3">
    <source>
        <dbReference type="WBParaSite" id="TCONS_00004051.p1"/>
    </source>
</evidence>
<accession>A0AAF5CZ05</accession>
<keyword evidence="1" id="KW-0560">Oxidoreductase</keyword>
<dbReference type="Gene3D" id="3.30.1370.60">
    <property type="entry name" value="Hypothetical oxidoreductase yiak, domain 2"/>
    <property type="match status" value="1"/>
</dbReference>
<dbReference type="Gene3D" id="1.10.1530.10">
    <property type="match status" value="1"/>
</dbReference>
<dbReference type="InterPro" id="IPR003767">
    <property type="entry name" value="Malate/L-lactate_DH-like"/>
</dbReference>
<name>A0AAF5CZ05_STRER</name>
<dbReference type="InterPro" id="IPR036111">
    <property type="entry name" value="Mal/L-sulfo/L-lacto_DH-like_sf"/>
</dbReference>
<evidence type="ECO:0000313" key="2">
    <source>
        <dbReference type="Proteomes" id="UP000035681"/>
    </source>
</evidence>
<sequence length="459" mass="51573">TGDKSWIFYDSTKRRNISYFQTKNISIVLNFEILKPHQTTIIDFYFQLFKRVDQTLINKYPILVNRKCVLLQHRITKHKNMFSNFFNQKPASLYNFVRLKKLFFKIKPNIIRNFVEECLTSVGVPIYIATETASNLIEADIKGHYSHGVSRLPFYINDLTSGITSKDGNITIEKEKFSTCQINGNNLLGAYVGSFCIKKAIELAKKYGVGIVTAKQSNHFGICSYYSEMAEKEGLISMVFTNTSPCVFHCRAAEKGMGSNPISLAAPSSTEGDNFSLDMATTTVAYGKIEVLQRKGQDEVPISWGANKNGIQSRSANEILSDGGLMPLGGVEETGGYKGSGLGMMVELLCGVLSGASFGKNIRFWQKDTSGIANLGQCFIAIDPDCFEDNFKERCQQYLDETRNLKPVDEEKSVLVPGDVERKKKEMCYKKGGVIYEQYQIDIFRKLALQLNLDSTNFF</sequence>